<keyword evidence="2" id="KW-0547">Nucleotide-binding</keyword>
<dbReference type="PROSITE" id="PS50011">
    <property type="entry name" value="PROTEIN_KINASE_DOM"/>
    <property type="match status" value="1"/>
</dbReference>
<dbReference type="InterPro" id="IPR008271">
    <property type="entry name" value="Ser/Thr_kinase_AS"/>
</dbReference>
<name>A0ABW0ZXH7_9ACTN</name>
<dbReference type="PANTHER" id="PTHR43289">
    <property type="entry name" value="MITOGEN-ACTIVATED PROTEIN KINASE KINASE KINASE 20-RELATED"/>
    <property type="match status" value="1"/>
</dbReference>
<dbReference type="PROSITE" id="PS00108">
    <property type="entry name" value="PROTEIN_KINASE_ST"/>
    <property type="match status" value="1"/>
</dbReference>
<evidence type="ECO:0000313" key="8">
    <source>
        <dbReference type="EMBL" id="MFC5746489.1"/>
    </source>
</evidence>
<feature type="compositionally biased region" description="Pro residues" evidence="5">
    <location>
        <begin position="391"/>
        <end position="400"/>
    </location>
</feature>
<protein>
    <submittedName>
        <fullName evidence="8">Protein kinase</fullName>
    </submittedName>
</protein>
<gene>
    <name evidence="8" type="ORF">ACFPZN_12775</name>
</gene>
<feature type="transmembrane region" description="Helical" evidence="6">
    <location>
        <begin position="463"/>
        <end position="488"/>
    </location>
</feature>
<keyword evidence="6" id="KW-0472">Membrane</keyword>
<feature type="domain" description="Protein kinase" evidence="7">
    <location>
        <begin position="16"/>
        <end position="275"/>
    </location>
</feature>
<evidence type="ECO:0000256" key="5">
    <source>
        <dbReference type="SAM" id="MobiDB-lite"/>
    </source>
</evidence>
<evidence type="ECO:0000256" key="3">
    <source>
        <dbReference type="ARBA" id="ARBA00022777"/>
    </source>
</evidence>
<dbReference type="CDD" id="cd14014">
    <property type="entry name" value="STKc_PknB_like"/>
    <property type="match status" value="1"/>
</dbReference>
<dbReference type="Pfam" id="PF00069">
    <property type="entry name" value="Pkinase"/>
    <property type="match status" value="1"/>
</dbReference>
<evidence type="ECO:0000256" key="2">
    <source>
        <dbReference type="ARBA" id="ARBA00022741"/>
    </source>
</evidence>
<keyword evidence="6" id="KW-1133">Transmembrane helix</keyword>
<dbReference type="EMBL" id="JBHSON010000014">
    <property type="protein sequence ID" value="MFC5746489.1"/>
    <property type="molecule type" value="Genomic_DNA"/>
</dbReference>
<reference evidence="9" key="1">
    <citation type="journal article" date="2019" name="Int. J. Syst. Evol. Microbiol.">
        <title>The Global Catalogue of Microorganisms (GCM) 10K type strain sequencing project: providing services to taxonomists for standard genome sequencing and annotation.</title>
        <authorList>
            <consortium name="The Broad Institute Genomics Platform"/>
            <consortium name="The Broad Institute Genome Sequencing Center for Infectious Disease"/>
            <person name="Wu L."/>
            <person name="Ma J."/>
        </authorList>
    </citation>
    <scope>NUCLEOTIDE SEQUENCE [LARGE SCALE GENOMIC DNA]</scope>
    <source>
        <strain evidence="9">KCTC 42087</strain>
    </source>
</reference>
<dbReference type="GO" id="GO:0016301">
    <property type="term" value="F:kinase activity"/>
    <property type="evidence" value="ECO:0007669"/>
    <property type="project" value="UniProtKB-KW"/>
</dbReference>
<keyword evidence="9" id="KW-1185">Reference proteome</keyword>
<feature type="transmembrane region" description="Helical" evidence="6">
    <location>
        <begin position="500"/>
        <end position="523"/>
    </location>
</feature>
<feature type="compositionally biased region" description="Pro residues" evidence="5">
    <location>
        <begin position="276"/>
        <end position="285"/>
    </location>
</feature>
<sequence>MTLPLTGADPVRLGDYEILARLGTGGQGVVYLGRPLSGSGQVAIKLLHARVLADAGSRARFVRELSLLQRVAGFCTAQMLAADMAGDQPYIVSEYVPGPSLRELVHDRGPRAGADLDRLAISSVTALTAIHRAGIVHRDFKPQNVLMGPDGPRVIDFGIARALEPGATVTSQIVGTPAYMAPEQFTGTDITPAADMFAWAATLLFAATGRDPFAGGPLPAVMYRIMHHTPDISILPAQIGEVAEACLQKDPTARPSAETALLWLLGERSGAHPVTPVVPPSPSVNPPESTEVDRGTGGVPRQGRRDAPERGRDREGFAPGVPMQRRDHPDARDTDRLTSGDTAASDRDAPPREGGRRPPGAERPTAAYPTEWDEAPAGQPYGWGEAGGVGLPPPAPPPEGGYPDAAGQGVGERGQPGTASAPPEKRRDKKAAKAEAKARRRGQAGAGAQEAPARRLRRLRRSVPVVTGLLLAALLAVIDVASLALLVAQPELTKGPKGQWLLVISASFVLLAIITLVGVVLAFRGSRAAAWTVLLVRVLRVPLWGALSALVVVRPADLALYAAVTALVVVLLAMGLRSR</sequence>
<proteinExistence type="predicted"/>
<dbReference type="Gene3D" id="1.10.510.10">
    <property type="entry name" value="Transferase(Phosphotransferase) domain 1"/>
    <property type="match status" value="1"/>
</dbReference>
<dbReference type="PANTHER" id="PTHR43289:SF34">
    <property type="entry name" value="SERINE_THREONINE-PROTEIN KINASE YBDM-RELATED"/>
    <property type="match status" value="1"/>
</dbReference>
<dbReference type="Proteomes" id="UP001596074">
    <property type="component" value="Unassembled WGS sequence"/>
</dbReference>
<comment type="caution">
    <text evidence="8">The sequence shown here is derived from an EMBL/GenBank/DDBJ whole genome shotgun (WGS) entry which is preliminary data.</text>
</comment>
<dbReference type="Gene3D" id="3.30.200.20">
    <property type="entry name" value="Phosphorylase Kinase, domain 1"/>
    <property type="match status" value="1"/>
</dbReference>
<evidence type="ECO:0000256" key="1">
    <source>
        <dbReference type="ARBA" id="ARBA00022679"/>
    </source>
</evidence>
<feature type="region of interest" description="Disordered" evidence="5">
    <location>
        <begin position="273"/>
        <end position="453"/>
    </location>
</feature>
<keyword evidence="4" id="KW-0067">ATP-binding</keyword>
<feature type="compositionally biased region" description="Basic and acidic residues" evidence="5">
    <location>
        <begin position="303"/>
        <end position="316"/>
    </location>
</feature>
<keyword evidence="6" id="KW-0812">Transmembrane</keyword>
<evidence type="ECO:0000256" key="4">
    <source>
        <dbReference type="ARBA" id="ARBA00022840"/>
    </source>
</evidence>
<accession>A0ABW0ZXH7</accession>
<evidence type="ECO:0000313" key="9">
    <source>
        <dbReference type="Proteomes" id="UP001596074"/>
    </source>
</evidence>
<feature type="compositionally biased region" description="Basic and acidic residues" evidence="5">
    <location>
        <begin position="324"/>
        <end position="360"/>
    </location>
</feature>
<evidence type="ECO:0000256" key="6">
    <source>
        <dbReference type="SAM" id="Phobius"/>
    </source>
</evidence>
<dbReference type="SUPFAM" id="SSF56112">
    <property type="entry name" value="Protein kinase-like (PK-like)"/>
    <property type="match status" value="1"/>
</dbReference>
<dbReference type="InterPro" id="IPR011009">
    <property type="entry name" value="Kinase-like_dom_sf"/>
</dbReference>
<dbReference type="RefSeq" id="WP_378282110.1">
    <property type="nucleotide sequence ID" value="NZ_JBHSON010000014.1"/>
</dbReference>
<feature type="transmembrane region" description="Helical" evidence="6">
    <location>
        <begin position="558"/>
        <end position="576"/>
    </location>
</feature>
<keyword evidence="3 8" id="KW-0418">Kinase</keyword>
<organism evidence="8 9">
    <name type="scientific">Actinomadura rugatobispora</name>
    <dbReference type="NCBI Taxonomy" id="1994"/>
    <lineage>
        <taxon>Bacteria</taxon>
        <taxon>Bacillati</taxon>
        <taxon>Actinomycetota</taxon>
        <taxon>Actinomycetes</taxon>
        <taxon>Streptosporangiales</taxon>
        <taxon>Thermomonosporaceae</taxon>
        <taxon>Actinomadura</taxon>
    </lineage>
</organism>
<dbReference type="InterPro" id="IPR000719">
    <property type="entry name" value="Prot_kinase_dom"/>
</dbReference>
<evidence type="ECO:0000259" key="7">
    <source>
        <dbReference type="PROSITE" id="PS50011"/>
    </source>
</evidence>
<keyword evidence="1" id="KW-0808">Transferase</keyword>
<feature type="compositionally biased region" description="Basic and acidic residues" evidence="5">
    <location>
        <begin position="423"/>
        <end position="437"/>
    </location>
</feature>